<evidence type="ECO:0008006" key="6">
    <source>
        <dbReference type="Google" id="ProtNLM"/>
    </source>
</evidence>
<keyword evidence="2" id="KW-0843">Virulence</keyword>
<dbReference type="GO" id="GO:0016788">
    <property type="term" value="F:hydrolase activity, acting on ester bonds"/>
    <property type="evidence" value="ECO:0007669"/>
    <property type="project" value="InterPro"/>
</dbReference>
<dbReference type="InterPro" id="IPR017850">
    <property type="entry name" value="Alkaline_phosphatase_core_sf"/>
</dbReference>
<accession>A0A931FBY4</accession>
<sequence length="740" mass="77578">MSAKRLRAVGVACAAVAGLALAPQASAHSPATTAHVTAAHAPGAPHYDHVFMVVLENHGYTDLIGNPAAPNLNALARTYGSATNYSAVTHPSEVNYIAMLGGSTFGVQGYDNPYYVNKVDAPSLISELDQARVSWKGYFQNLPHPGYQGICYPANCNGSPDKDPLYAAKHNGIANFTTDWNAADWSRQVGFGQLTQDLRTGHVPQFGYVVPSECLDMHGDPPYCVDSGTTGGSDPEDQRLVATGDAQLGSLVAEITGASFWKQGDNAIDVVVDEGDETDTSGAGGGRTVNVVVTSHGPRHLQAGAAYSHYSMLRTIQDNFGVACLQHSCDATTAPMSPMYAVTGKGSAAQAFRPLPVPTYATPTPVPTEPVTTTTFTGSRAGWTVQPQPQLGTADNNYGAVAVVSPKDVWAVGSMLPDTAAGNQDAMLSLAAHYDGTKWTNTPIGVAGTNFNALYGVAAVPGRAWAVGVMMDDRGQSHSLVQAWDGHAWHPAALPKLTSVHDTLYSVTASSADDVWAVGDQENANGGFSALVEHFDGHRWSVVDAAEPGATGNHLYGVTAQGPHDIWAVGQRNGTTGDTPLVEHYDGRRWTAVTVPDAGITSSLLQAVTVTADGQVWAAGQSDDAAHTARPLVLHRDAHGHWTATLLSQMGSGFGDVTGIAVAHGVPTLVGSYLDTTTEFLDPLVASLKDGRWQTVDVPYLNTNDCVVAAIAATRDGQLFAVGYGHGDNGRFALVEHHAG</sequence>
<dbReference type="PANTHER" id="PTHR31956:SF8">
    <property type="entry name" value="ACID PHOSPHATASE PHOA (AFU_ORTHOLOGUE AFUA_1G03570)"/>
    <property type="match status" value="1"/>
</dbReference>
<dbReference type="SUPFAM" id="SSF50965">
    <property type="entry name" value="Galactose oxidase, central domain"/>
    <property type="match status" value="1"/>
</dbReference>
<dbReference type="Proteomes" id="UP000657385">
    <property type="component" value="Unassembled WGS sequence"/>
</dbReference>
<evidence type="ECO:0000256" key="2">
    <source>
        <dbReference type="ARBA" id="ARBA00023026"/>
    </source>
</evidence>
<proteinExistence type="predicted"/>
<dbReference type="PANTHER" id="PTHR31956">
    <property type="entry name" value="NON-SPECIFIC PHOSPHOLIPASE C4-RELATED"/>
    <property type="match status" value="1"/>
</dbReference>
<dbReference type="Pfam" id="PF04185">
    <property type="entry name" value="Phosphoesterase"/>
    <property type="match status" value="1"/>
</dbReference>
<feature type="signal peptide" evidence="3">
    <location>
        <begin position="1"/>
        <end position="27"/>
    </location>
</feature>
<dbReference type="Gene3D" id="3.40.720.10">
    <property type="entry name" value="Alkaline Phosphatase, subunit A"/>
    <property type="match status" value="1"/>
</dbReference>
<name>A0A931FBY4_9ACTN</name>
<reference evidence="4" key="1">
    <citation type="submission" date="2020-11" db="EMBL/GenBank/DDBJ databases">
        <title>Isolation and identification of active actinomycetes.</title>
        <authorList>
            <person name="Yu B."/>
        </authorList>
    </citation>
    <scope>NUCLEOTIDE SEQUENCE</scope>
    <source>
        <strain evidence="4">NEAU-YB345</strain>
    </source>
</reference>
<feature type="chain" id="PRO_5037481910" description="Phosphoesterase family protein" evidence="3">
    <location>
        <begin position="28"/>
        <end position="740"/>
    </location>
</feature>
<dbReference type="GO" id="GO:0009395">
    <property type="term" value="P:phospholipid catabolic process"/>
    <property type="evidence" value="ECO:0007669"/>
    <property type="project" value="TreeGrafter"/>
</dbReference>
<evidence type="ECO:0000256" key="1">
    <source>
        <dbReference type="ARBA" id="ARBA00022801"/>
    </source>
</evidence>
<evidence type="ECO:0000313" key="4">
    <source>
        <dbReference type="EMBL" id="MBF9066620.1"/>
    </source>
</evidence>
<dbReference type="EMBL" id="JADPRT010000001">
    <property type="protein sequence ID" value="MBF9066620.1"/>
    <property type="molecule type" value="Genomic_DNA"/>
</dbReference>
<organism evidence="4 5">
    <name type="scientific">Streptacidiphilus fuscans</name>
    <dbReference type="NCBI Taxonomy" id="2789292"/>
    <lineage>
        <taxon>Bacteria</taxon>
        <taxon>Bacillati</taxon>
        <taxon>Actinomycetota</taxon>
        <taxon>Actinomycetes</taxon>
        <taxon>Kitasatosporales</taxon>
        <taxon>Streptomycetaceae</taxon>
        <taxon>Streptacidiphilus</taxon>
    </lineage>
</organism>
<evidence type="ECO:0000256" key="3">
    <source>
        <dbReference type="SAM" id="SignalP"/>
    </source>
</evidence>
<protein>
    <recommendedName>
        <fullName evidence="6">Phosphoesterase family protein</fullName>
    </recommendedName>
</protein>
<dbReference type="RefSeq" id="WP_196191815.1">
    <property type="nucleotide sequence ID" value="NZ_JADPRT010000001.1"/>
</dbReference>
<dbReference type="AlphaFoldDB" id="A0A931FBY4"/>
<evidence type="ECO:0000313" key="5">
    <source>
        <dbReference type="Proteomes" id="UP000657385"/>
    </source>
</evidence>
<keyword evidence="5" id="KW-1185">Reference proteome</keyword>
<keyword evidence="1" id="KW-0378">Hydrolase</keyword>
<dbReference type="InterPro" id="IPR007312">
    <property type="entry name" value="Phosphoesterase"/>
</dbReference>
<keyword evidence="3" id="KW-0732">Signal</keyword>
<dbReference type="InterPro" id="IPR011043">
    <property type="entry name" value="Gal_Oxase/kelch_b-propeller"/>
</dbReference>
<gene>
    <name evidence="4" type="ORF">I2501_01040</name>
</gene>
<comment type="caution">
    <text evidence="4">The sequence shown here is derived from an EMBL/GenBank/DDBJ whole genome shotgun (WGS) entry which is preliminary data.</text>
</comment>